<dbReference type="GO" id="GO:0034399">
    <property type="term" value="C:nuclear periphery"/>
    <property type="evidence" value="ECO:0007669"/>
    <property type="project" value="TreeGrafter"/>
</dbReference>
<accession>A0A485LSA4</accession>
<dbReference type="AlphaFoldDB" id="A0A485LSA4"/>
<dbReference type="PANTHER" id="PTHR47808:SF2">
    <property type="entry name" value="LEM DOMAIN-CONTAINING PROTEIN 2"/>
    <property type="match status" value="1"/>
</dbReference>
<dbReference type="GO" id="GO:0005783">
    <property type="term" value="C:endoplasmic reticulum"/>
    <property type="evidence" value="ECO:0007669"/>
    <property type="project" value="TreeGrafter"/>
</dbReference>
<reference evidence="4 5" key="1">
    <citation type="submission" date="2019-03" db="EMBL/GenBank/DDBJ databases">
        <authorList>
            <person name="Gaulin E."/>
            <person name="Dumas B."/>
        </authorList>
    </citation>
    <scope>NUCLEOTIDE SEQUENCE [LARGE SCALE GENOMIC DNA]</scope>
    <source>
        <strain evidence="4">CBS 568.67</strain>
    </source>
</reference>
<feature type="transmembrane region" description="Helical" evidence="2">
    <location>
        <begin position="300"/>
        <end position="318"/>
    </location>
</feature>
<feature type="compositionally biased region" description="Polar residues" evidence="1">
    <location>
        <begin position="77"/>
        <end position="86"/>
    </location>
</feature>
<keyword evidence="2" id="KW-1133">Transmembrane helix</keyword>
<dbReference type="InterPro" id="IPR044780">
    <property type="entry name" value="Heh2/Src1"/>
</dbReference>
<dbReference type="EMBL" id="CAADRA010007509">
    <property type="protein sequence ID" value="VFU01746.1"/>
    <property type="molecule type" value="Genomic_DNA"/>
</dbReference>
<reference evidence="3" key="2">
    <citation type="submission" date="2019-06" db="EMBL/GenBank/DDBJ databases">
        <title>Genomics analysis of Aphanomyces spp. identifies a new class of oomycete effector associated with host adaptation.</title>
        <authorList>
            <person name="Gaulin E."/>
        </authorList>
    </citation>
    <scope>NUCLEOTIDE SEQUENCE</scope>
    <source>
        <strain evidence="3">CBS 578.67</strain>
    </source>
</reference>
<dbReference type="GO" id="GO:0005637">
    <property type="term" value="C:nuclear inner membrane"/>
    <property type="evidence" value="ECO:0007669"/>
    <property type="project" value="InterPro"/>
</dbReference>
<proteinExistence type="predicted"/>
<keyword evidence="2" id="KW-0812">Transmembrane</keyword>
<gene>
    <name evidence="4" type="primary">Aste57867_25115</name>
    <name evidence="3" type="ORF">As57867_025037</name>
    <name evidence="4" type="ORF">ASTE57867_25115</name>
</gene>
<evidence type="ECO:0000313" key="3">
    <source>
        <dbReference type="EMBL" id="KAF0682816.1"/>
    </source>
</evidence>
<dbReference type="EMBL" id="VJMH01007483">
    <property type="protein sequence ID" value="KAF0682816.1"/>
    <property type="molecule type" value="Genomic_DNA"/>
</dbReference>
<feature type="transmembrane region" description="Helical" evidence="2">
    <location>
        <begin position="485"/>
        <end position="504"/>
    </location>
</feature>
<keyword evidence="2" id="KW-0472">Membrane</keyword>
<keyword evidence="5" id="KW-1185">Reference proteome</keyword>
<dbReference type="GO" id="GO:0003682">
    <property type="term" value="F:chromatin binding"/>
    <property type="evidence" value="ECO:0007669"/>
    <property type="project" value="InterPro"/>
</dbReference>
<sequence>MANKDQEQHPKPAAPARKPRTNKPKGDAKKVVATAAPLEELPQIAQEQPAPEPTVGAAPVAKSPSKADKSPAKTTPGKATTVSSSAPDLLSPVSRLDMARELAAKEQQERIALASARRVDDARRKSLKRKDIDSDVVMPEKVPKTRSHDSTDDEDVQVIESTTVMHTTSTLTHRRNAKKTMIEQDEGESATAYALRAAKIRKDERVQHHHHVAESTHTIIESHNAEETKDNDDNAPRTAYERKQLGGGAAPTNIYDAPPHATAAPEFVNDTVKAAPIHRNAKATDVVEDVSPVDATTTRFYVHLAILLVVVFTVLLGLTEMYVSQLPFCNTDASTDLNCRLCPANAVCADGRLASCVDTFVAVGDDCIPSNQVKRNSALMVLMAQAIVAETATAAYCQTSFVSRVVDADWSLPVQRLADVTVSIPTDVLEAQLRDTTLWQSVKPRTFGVTFKRALDKMNITTESIPVTLDQASVPCQVATYAYQYLTIWVSAIAFLFGLVLMYADQKQSEADVELLHKMLVLVQDELITHANGHEDKRYAAHYLKNHVLDVMKLTKAEKARVESVLWTQLGEMVAREARIRVSEGPDGAIMWEWEVVVEDRSTEPIVGGVPVAQVA</sequence>
<evidence type="ECO:0000256" key="1">
    <source>
        <dbReference type="SAM" id="MobiDB-lite"/>
    </source>
</evidence>
<protein>
    <submittedName>
        <fullName evidence="4">Aste57867_25115 protein</fullName>
    </submittedName>
</protein>
<organism evidence="4 5">
    <name type="scientific">Aphanomyces stellatus</name>
    <dbReference type="NCBI Taxonomy" id="120398"/>
    <lineage>
        <taxon>Eukaryota</taxon>
        <taxon>Sar</taxon>
        <taxon>Stramenopiles</taxon>
        <taxon>Oomycota</taxon>
        <taxon>Saprolegniomycetes</taxon>
        <taxon>Saprolegniales</taxon>
        <taxon>Verrucalvaceae</taxon>
        <taxon>Aphanomyces</taxon>
    </lineage>
</organism>
<dbReference type="Proteomes" id="UP000332933">
    <property type="component" value="Unassembled WGS sequence"/>
</dbReference>
<dbReference type="PANTHER" id="PTHR47808">
    <property type="entry name" value="INNER NUCLEAR MEMBRANE PROTEIN HEH2-RELATED"/>
    <property type="match status" value="1"/>
</dbReference>
<dbReference type="GO" id="GO:0071763">
    <property type="term" value="P:nuclear membrane organization"/>
    <property type="evidence" value="ECO:0007669"/>
    <property type="project" value="TreeGrafter"/>
</dbReference>
<feature type="compositionally biased region" description="Low complexity" evidence="1">
    <location>
        <begin position="37"/>
        <end position="49"/>
    </location>
</feature>
<name>A0A485LSA4_9STRA</name>
<evidence type="ECO:0000313" key="4">
    <source>
        <dbReference type="EMBL" id="VFU01746.1"/>
    </source>
</evidence>
<evidence type="ECO:0000313" key="5">
    <source>
        <dbReference type="Proteomes" id="UP000332933"/>
    </source>
</evidence>
<feature type="compositionally biased region" description="Basic and acidic residues" evidence="1">
    <location>
        <begin position="1"/>
        <end position="10"/>
    </location>
</feature>
<dbReference type="OrthoDB" id="78389at2759"/>
<feature type="region of interest" description="Disordered" evidence="1">
    <location>
        <begin position="1"/>
        <end position="92"/>
    </location>
</feature>
<evidence type="ECO:0000256" key="2">
    <source>
        <dbReference type="SAM" id="Phobius"/>
    </source>
</evidence>